<dbReference type="PROSITE" id="PS51257">
    <property type="entry name" value="PROKAR_LIPOPROTEIN"/>
    <property type="match status" value="1"/>
</dbReference>
<proteinExistence type="predicted"/>
<dbReference type="Gene3D" id="3.40.50.720">
    <property type="entry name" value="NAD(P)-binding Rossmann-like Domain"/>
    <property type="match status" value="2"/>
</dbReference>
<evidence type="ECO:0000313" key="3">
    <source>
        <dbReference type="Proteomes" id="UP000794436"/>
    </source>
</evidence>
<reference evidence="2" key="1">
    <citation type="submission" date="2019-03" db="EMBL/GenBank/DDBJ databases">
        <title>Long read genome sequence of the mycoparasitic Pythium oligandrum ATCC 38472 isolated from sugarbeet rhizosphere.</title>
        <authorList>
            <person name="Gaulin E."/>
        </authorList>
    </citation>
    <scope>NUCLEOTIDE SEQUENCE</scope>
    <source>
        <strain evidence="2">ATCC 38472_TT</strain>
    </source>
</reference>
<protein>
    <recommendedName>
        <fullName evidence="1">NAD(P)-binding domain-containing protein</fullName>
    </recommendedName>
</protein>
<dbReference type="InterPro" id="IPR016040">
    <property type="entry name" value="NAD(P)-bd_dom"/>
</dbReference>
<evidence type="ECO:0000259" key="1">
    <source>
        <dbReference type="Pfam" id="PF13460"/>
    </source>
</evidence>
<dbReference type="AlphaFoldDB" id="A0A8K1CEA6"/>
<accession>A0A8K1CEA6</accession>
<dbReference type="PANTHER" id="PTHR47129:SF1">
    <property type="entry name" value="NMRA-LIKE DOMAIN-CONTAINING PROTEIN"/>
    <property type="match status" value="1"/>
</dbReference>
<dbReference type="OrthoDB" id="105621at2759"/>
<comment type="caution">
    <text evidence="2">The sequence shown here is derived from an EMBL/GenBank/DDBJ whole genome shotgun (WGS) entry which is preliminary data.</text>
</comment>
<dbReference type="Proteomes" id="UP000794436">
    <property type="component" value="Unassembled WGS sequence"/>
</dbReference>
<name>A0A8K1CEA6_PYTOL</name>
<feature type="domain" description="NAD(P)-binding" evidence="1">
    <location>
        <begin position="75"/>
        <end position="214"/>
    </location>
</feature>
<evidence type="ECO:0000313" key="2">
    <source>
        <dbReference type="EMBL" id="TMW61459.1"/>
    </source>
</evidence>
<dbReference type="PANTHER" id="PTHR47129">
    <property type="entry name" value="QUINONE OXIDOREDUCTASE 2"/>
    <property type="match status" value="1"/>
</dbReference>
<dbReference type="InterPro" id="IPR036291">
    <property type="entry name" value="NAD(P)-bd_dom_sf"/>
</dbReference>
<gene>
    <name evidence="2" type="ORF">Poli38472_012650</name>
</gene>
<sequence length="320" mass="34185">MREAETRVAVTTETVTRPWSWPVSVWVSCEPAWRLDRGLAPNKTFCNLPATTTTSLLVLFRVKTSATTAPLLVTGASGQLGKLVVHHLLTTLQVSPERIIAGTRDPAKLQDLADKGVQVRKIDFSDPPTVTAAAAGVERVLLISSDDLVNREAGQKAAVEALVDAGVKHIAYTSLQALDKTLFTSGQWYSAAKDGKVSLVARDDFARAATYVLASGSIESRVYELTGSEALTVDEIVAQISEAVEKPIQVVQVSVPDFAQGIVAATGYPQVIADILASVDASTAAGVAGDVTDDYEKLTGVKPQTHREWLEANKTFLKSL</sequence>
<dbReference type="Pfam" id="PF13460">
    <property type="entry name" value="NAD_binding_10"/>
    <property type="match status" value="1"/>
</dbReference>
<dbReference type="SUPFAM" id="SSF51735">
    <property type="entry name" value="NAD(P)-binding Rossmann-fold domains"/>
    <property type="match status" value="1"/>
</dbReference>
<organism evidence="2 3">
    <name type="scientific">Pythium oligandrum</name>
    <name type="common">Mycoparasitic fungus</name>
    <dbReference type="NCBI Taxonomy" id="41045"/>
    <lineage>
        <taxon>Eukaryota</taxon>
        <taxon>Sar</taxon>
        <taxon>Stramenopiles</taxon>
        <taxon>Oomycota</taxon>
        <taxon>Peronosporomycetes</taxon>
        <taxon>Pythiales</taxon>
        <taxon>Pythiaceae</taxon>
        <taxon>Pythium</taxon>
    </lineage>
</organism>
<dbReference type="InterPro" id="IPR052718">
    <property type="entry name" value="NmrA-type_oxidoreductase"/>
</dbReference>
<keyword evidence="3" id="KW-1185">Reference proteome</keyword>
<dbReference type="EMBL" id="SPLM01000076">
    <property type="protein sequence ID" value="TMW61459.1"/>
    <property type="molecule type" value="Genomic_DNA"/>
</dbReference>